<organism evidence="1 2">
    <name type="scientific">Alkaliphilus flagellatus</name>
    <dbReference type="NCBI Taxonomy" id="2841507"/>
    <lineage>
        <taxon>Bacteria</taxon>
        <taxon>Bacillati</taxon>
        <taxon>Bacillota</taxon>
        <taxon>Clostridia</taxon>
        <taxon>Peptostreptococcales</taxon>
        <taxon>Natronincolaceae</taxon>
        <taxon>Alkaliphilus</taxon>
    </lineage>
</organism>
<protein>
    <submittedName>
        <fullName evidence="1">GIY-YIG nuclease family protein</fullName>
    </submittedName>
</protein>
<sequence length="116" mass="13899">MDKQRRKELLEEYKQIKTYMGVIKIKNTVSGKIFISTCSNLKNRWLTLRGQLDMGRFANSELQKDWNELGADAFTYEVIEEKEVKEDTDKRWELKQMESKWLEKLQPYGDRGYNKP</sequence>
<dbReference type="CDD" id="cd10451">
    <property type="entry name" value="GIY-YIG_LuxR_like"/>
    <property type="match status" value="1"/>
</dbReference>
<name>A0ABS6G1P1_9FIRM</name>
<comment type="caution">
    <text evidence="1">The sequence shown here is derived from an EMBL/GenBank/DDBJ whole genome shotgun (WGS) entry which is preliminary data.</text>
</comment>
<dbReference type="Proteomes" id="UP000779508">
    <property type="component" value="Unassembled WGS sequence"/>
</dbReference>
<proteinExistence type="predicted"/>
<dbReference type="RefSeq" id="WP_216414792.1">
    <property type="nucleotide sequence ID" value="NZ_JAHLQK010000001.1"/>
</dbReference>
<dbReference type="EMBL" id="JAHLQK010000001">
    <property type="protein sequence ID" value="MBU5675300.1"/>
    <property type="molecule type" value="Genomic_DNA"/>
</dbReference>
<keyword evidence="2" id="KW-1185">Reference proteome</keyword>
<reference evidence="1 2" key="1">
    <citation type="submission" date="2021-06" db="EMBL/GenBank/DDBJ databases">
        <authorList>
            <person name="Sun Q."/>
            <person name="Li D."/>
        </authorList>
    </citation>
    <scope>NUCLEOTIDE SEQUENCE [LARGE SCALE GENOMIC DNA]</scope>
    <source>
        <strain evidence="1 2">MSJ-5</strain>
    </source>
</reference>
<accession>A0ABS6G1P1</accession>
<evidence type="ECO:0000313" key="1">
    <source>
        <dbReference type="EMBL" id="MBU5675300.1"/>
    </source>
</evidence>
<gene>
    <name evidence="1" type="ORF">KQI88_02580</name>
</gene>
<evidence type="ECO:0000313" key="2">
    <source>
        <dbReference type="Proteomes" id="UP000779508"/>
    </source>
</evidence>